<comment type="similarity">
    <text evidence="9">Belongs to the dethiobiotin synthetase family.</text>
</comment>
<dbReference type="FunFam" id="3.40.50.300:FF:000292">
    <property type="entry name" value="ATP-dependent dethiobiotin synthetase BioD"/>
    <property type="match status" value="1"/>
</dbReference>
<comment type="function">
    <text evidence="9">Catalyzes a mechanistically unusual reaction, the ATP-dependent insertion of CO2 between the N7 and N8 nitrogen atoms of 7,8-diaminopelargonic acid (DAPA, also called 7,8-diammoniononanoate) to form a ureido ring.</text>
</comment>
<feature type="binding site" evidence="9">
    <location>
        <position position="57"/>
    </location>
    <ligand>
        <name>Mg(2+)</name>
        <dbReference type="ChEBI" id="CHEBI:18420"/>
    </ligand>
</feature>
<organism evidence="10">
    <name type="scientific">Kuenenia stuttgartiensis</name>
    <dbReference type="NCBI Taxonomy" id="174633"/>
    <lineage>
        <taxon>Bacteria</taxon>
        <taxon>Pseudomonadati</taxon>
        <taxon>Planctomycetota</taxon>
        <taxon>Candidatus Brocadiia</taxon>
        <taxon>Candidatus Brocadiales</taxon>
        <taxon>Candidatus Brocadiaceae</taxon>
        <taxon>Candidatus Kuenenia</taxon>
    </lineage>
</organism>
<dbReference type="InterPro" id="IPR004472">
    <property type="entry name" value="DTB_synth_BioD"/>
</dbReference>
<evidence type="ECO:0000256" key="8">
    <source>
        <dbReference type="ARBA" id="ARBA00047386"/>
    </source>
</evidence>
<name>Q1Q4M0_KUEST</name>
<dbReference type="CDD" id="cd03109">
    <property type="entry name" value="DTBS"/>
    <property type="match status" value="1"/>
</dbReference>
<dbReference type="PANTHER" id="PTHR43210">
    <property type="entry name" value="DETHIOBIOTIN SYNTHETASE"/>
    <property type="match status" value="1"/>
</dbReference>
<comment type="subunit">
    <text evidence="9">Homodimer.</text>
</comment>
<comment type="catalytic activity">
    <reaction evidence="9">
        <text>(7R,8S)-7,8-diammoniononanoate + CO2 + ATP = (4R,5S)-dethiobiotin + ADP + phosphate + 3 H(+)</text>
        <dbReference type="Rhea" id="RHEA:15805"/>
        <dbReference type="ChEBI" id="CHEBI:15378"/>
        <dbReference type="ChEBI" id="CHEBI:16526"/>
        <dbReference type="ChEBI" id="CHEBI:30616"/>
        <dbReference type="ChEBI" id="CHEBI:43474"/>
        <dbReference type="ChEBI" id="CHEBI:149469"/>
        <dbReference type="ChEBI" id="CHEBI:149473"/>
        <dbReference type="ChEBI" id="CHEBI:456216"/>
        <dbReference type="EC" id="6.3.3.3"/>
    </reaction>
</comment>
<evidence type="ECO:0000256" key="9">
    <source>
        <dbReference type="HAMAP-Rule" id="MF_00336"/>
    </source>
</evidence>
<feature type="active site" evidence="9">
    <location>
        <position position="40"/>
    </location>
</feature>
<dbReference type="Gene3D" id="3.40.50.300">
    <property type="entry name" value="P-loop containing nucleotide triphosphate hydrolases"/>
    <property type="match status" value="1"/>
</dbReference>
<evidence type="ECO:0000256" key="3">
    <source>
        <dbReference type="ARBA" id="ARBA00022723"/>
    </source>
</evidence>
<evidence type="ECO:0000256" key="4">
    <source>
        <dbReference type="ARBA" id="ARBA00022741"/>
    </source>
</evidence>
<comment type="pathway">
    <text evidence="9">Cofactor biosynthesis; biotin biosynthesis; biotin from 7,8-diaminononanoate: step 1/2.</text>
</comment>
<dbReference type="GO" id="GO:0004141">
    <property type="term" value="F:dethiobiotin synthase activity"/>
    <property type="evidence" value="ECO:0007669"/>
    <property type="project" value="UniProtKB-UniRule"/>
</dbReference>
<feature type="binding site" evidence="9">
    <location>
        <begin position="118"/>
        <end position="121"/>
    </location>
    <ligand>
        <name>ATP</name>
        <dbReference type="ChEBI" id="CHEBI:30616"/>
    </ligand>
</feature>
<keyword evidence="7 9" id="KW-0460">Magnesium</keyword>
<accession>Q1Q4M0</accession>
<dbReference type="InterPro" id="IPR027417">
    <property type="entry name" value="P-loop_NTPase"/>
</dbReference>
<keyword evidence="5 9" id="KW-0093">Biotin biosynthesis</keyword>
<keyword evidence="4 9" id="KW-0547">Nucleotide-binding</keyword>
<feature type="binding site" evidence="9">
    <location>
        <position position="118"/>
    </location>
    <ligand>
        <name>Mg(2+)</name>
        <dbReference type="ChEBI" id="CHEBI:18420"/>
    </ligand>
</feature>
<dbReference type="PANTHER" id="PTHR43210:SF2">
    <property type="entry name" value="ATP-DEPENDENT DETHIOBIOTIN SYNTHETASE BIOD 2"/>
    <property type="match status" value="1"/>
</dbReference>
<evidence type="ECO:0000313" key="10">
    <source>
        <dbReference type="EMBL" id="CAJ74965.1"/>
    </source>
</evidence>
<dbReference type="RefSeq" id="WP_230405672.1">
    <property type="nucleotide sequence ID" value="NZ_CP049055.1"/>
</dbReference>
<dbReference type="AlphaFoldDB" id="Q1Q4M0"/>
<dbReference type="GO" id="GO:0005524">
    <property type="term" value="F:ATP binding"/>
    <property type="evidence" value="ECO:0007669"/>
    <property type="project" value="UniProtKB-UniRule"/>
</dbReference>
<feature type="binding site" evidence="9">
    <location>
        <position position="19"/>
    </location>
    <ligand>
        <name>Mg(2+)</name>
        <dbReference type="ChEBI" id="CHEBI:18420"/>
    </ligand>
</feature>
<dbReference type="EMBL" id="CT573071">
    <property type="protein sequence ID" value="CAJ74965.1"/>
    <property type="molecule type" value="Genomic_DNA"/>
</dbReference>
<feature type="binding site" evidence="9">
    <location>
        <begin position="15"/>
        <end position="20"/>
    </location>
    <ligand>
        <name>ATP</name>
        <dbReference type="ChEBI" id="CHEBI:30616"/>
    </ligand>
</feature>
<dbReference type="NCBIfam" id="TIGR00347">
    <property type="entry name" value="bioD"/>
    <property type="match status" value="1"/>
</dbReference>
<feature type="binding site" evidence="9">
    <location>
        <begin position="178"/>
        <end position="179"/>
    </location>
    <ligand>
        <name>ATP</name>
        <dbReference type="ChEBI" id="CHEBI:30616"/>
    </ligand>
</feature>
<evidence type="ECO:0000256" key="2">
    <source>
        <dbReference type="ARBA" id="ARBA00022598"/>
    </source>
</evidence>
<feature type="binding site" evidence="9">
    <location>
        <position position="57"/>
    </location>
    <ligand>
        <name>ATP</name>
        <dbReference type="ChEBI" id="CHEBI:30616"/>
    </ligand>
</feature>
<comment type="subcellular location">
    <subcellularLocation>
        <location evidence="9">Cytoplasm</location>
    </subcellularLocation>
</comment>
<dbReference type="GO" id="GO:0009102">
    <property type="term" value="P:biotin biosynthetic process"/>
    <property type="evidence" value="ECO:0007669"/>
    <property type="project" value="UniProtKB-UniRule"/>
</dbReference>
<reference evidence="10" key="2">
    <citation type="submission" date="2006-01" db="EMBL/GenBank/DDBJ databases">
        <authorList>
            <person name="Genoscope"/>
        </authorList>
    </citation>
    <scope>NUCLEOTIDE SEQUENCE</scope>
</reference>
<dbReference type="GO" id="GO:0005829">
    <property type="term" value="C:cytosol"/>
    <property type="evidence" value="ECO:0007669"/>
    <property type="project" value="TreeGrafter"/>
</dbReference>
<evidence type="ECO:0000256" key="7">
    <source>
        <dbReference type="ARBA" id="ARBA00022842"/>
    </source>
</evidence>
<keyword evidence="3 9" id="KW-0479">Metal-binding</keyword>
<evidence type="ECO:0000256" key="1">
    <source>
        <dbReference type="ARBA" id="ARBA00022490"/>
    </source>
</evidence>
<dbReference type="SUPFAM" id="SSF52540">
    <property type="entry name" value="P-loop containing nucleoside triphosphate hydrolases"/>
    <property type="match status" value="1"/>
</dbReference>
<dbReference type="GO" id="GO:0000287">
    <property type="term" value="F:magnesium ion binding"/>
    <property type="evidence" value="ECO:0007669"/>
    <property type="project" value="UniProtKB-UniRule"/>
</dbReference>
<keyword evidence="1 9" id="KW-0963">Cytoplasm</keyword>
<keyword evidence="6 9" id="KW-0067">ATP-binding</keyword>
<protein>
    <recommendedName>
        <fullName evidence="9">ATP-dependent dethiobiotin synthetase BioD</fullName>
        <ecNumber evidence="9">6.3.3.3</ecNumber>
    </recommendedName>
    <alternativeName>
        <fullName evidence="9">DTB synthetase</fullName>
        <shortName evidence="9">DTBS</shortName>
    </alternativeName>
    <alternativeName>
        <fullName evidence="9">Dethiobiotin synthase</fullName>
    </alternativeName>
</protein>
<dbReference type="Pfam" id="PF13500">
    <property type="entry name" value="AAA_26"/>
    <property type="match status" value="1"/>
</dbReference>
<evidence type="ECO:0000256" key="6">
    <source>
        <dbReference type="ARBA" id="ARBA00022840"/>
    </source>
</evidence>
<evidence type="ECO:0000256" key="5">
    <source>
        <dbReference type="ARBA" id="ARBA00022756"/>
    </source>
</evidence>
<proteinExistence type="inferred from homology"/>
<dbReference type="HAMAP" id="MF_00336">
    <property type="entry name" value="BioD"/>
    <property type="match status" value="1"/>
</dbReference>
<keyword evidence="2 9" id="KW-0436">Ligase</keyword>
<comment type="caution">
    <text evidence="9">Lacks conserved residue(s) required for the propagation of feature annotation.</text>
</comment>
<gene>
    <name evidence="9 10" type="primary">bioD</name>
    <name evidence="10" type="ORF">kuste4203</name>
</gene>
<comment type="cofactor">
    <cofactor evidence="9">
        <name>Mg(2+)</name>
        <dbReference type="ChEBI" id="CHEBI:18420"/>
    </cofactor>
</comment>
<reference evidence="10" key="1">
    <citation type="journal article" date="2006" name="Nature">
        <title>Deciphering the evolution and metabolism of an anammox bacterium from a community genome.</title>
        <authorList>
            <person name="Strous M."/>
            <person name="Pelletier E."/>
            <person name="Mangenot S."/>
            <person name="Rattei T."/>
            <person name="Lehner A."/>
            <person name="Taylor M.W."/>
            <person name="Horn M."/>
            <person name="Daims H."/>
            <person name="Bartol-Mavel D."/>
            <person name="Wincker P."/>
            <person name="Barbe V."/>
            <person name="Fonknechten N."/>
            <person name="Vallenet D."/>
            <person name="Segurens B."/>
            <person name="Schenowitz-Truong C."/>
            <person name="Medigue C."/>
            <person name="Collingro A."/>
            <person name="Snel B."/>
            <person name="Dutilh B.E."/>
            <person name="OpDenCamp H.J.M."/>
            <person name="vanDerDrift C."/>
            <person name="Cirpus I."/>
            <person name="vanDePas-Schoonen K.T."/>
            <person name="Harhangi H.R."/>
            <person name="vanNiftrik L."/>
            <person name="Schmid M."/>
            <person name="Keltjens J."/>
            <person name="vanDeVossenberg J."/>
            <person name="Kartal B."/>
            <person name="Meier H."/>
            <person name="Frishman D."/>
            <person name="Huynen M.A."/>
            <person name="Mewes H."/>
            <person name="Weissenbach J."/>
            <person name="Jetten M.S.M."/>
            <person name="Wagner M."/>
            <person name="LePaslier D."/>
        </authorList>
    </citation>
    <scope>NUCLEOTIDE SEQUENCE</scope>
</reference>
<feature type="binding site" evidence="9">
    <location>
        <position position="44"/>
    </location>
    <ligand>
        <name>substrate</name>
    </ligand>
</feature>
<dbReference type="PIRSF" id="PIRSF006755">
    <property type="entry name" value="DTB_synth"/>
    <property type="match status" value="1"/>
</dbReference>
<sequence length="237" mass="26125">MVVTAGCFVTGTDTGVGKSIVAGGLAALLKNSGCNVGVMKPVATGGKYHNNRLVSDDALFLMSAAEIDDDYELINPICFEQPIAPTIAAQLNNTTIDLEKIRHAFDILCKRHDFMIVEGVGGLLVPVNEHYFIIDLAREFKLPLIVVSRLSLGTINHTLLTLSYAREHGVNIKGIIFNDHADTNDCLKNYTVKEIKRFTNVPVLGTIPFDKRLDVENYHKETVLKIFSDNVDKNIII</sequence>
<dbReference type="EC" id="6.3.3.3" evidence="9"/>
<dbReference type="UniPathway" id="UPA00078">
    <property type="reaction ID" value="UER00161"/>
</dbReference>
<comment type="catalytic activity">
    <reaction evidence="8">
        <text>(7R,8S)-8-amino-7-(carboxyamino)nonanoate + ATP = (4R,5S)-dethiobiotin + ADP + phosphate + H(+)</text>
        <dbReference type="Rhea" id="RHEA:63684"/>
        <dbReference type="ChEBI" id="CHEBI:15378"/>
        <dbReference type="ChEBI" id="CHEBI:30616"/>
        <dbReference type="ChEBI" id="CHEBI:43474"/>
        <dbReference type="ChEBI" id="CHEBI:149470"/>
        <dbReference type="ChEBI" id="CHEBI:149473"/>
        <dbReference type="ChEBI" id="CHEBI:456216"/>
    </reaction>
</comment>
<dbReference type="GO" id="GO:0042803">
    <property type="term" value="F:protein homodimerization activity"/>
    <property type="evidence" value="ECO:0007669"/>
    <property type="project" value="UniProtKB-ARBA"/>
</dbReference>